<evidence type="ECO:0000313" key="2">
    <source>
        <dbReference type="EMBL" id="GFG65402.1"/>
    </source>
</evidence>
<feature type="compositionally biased region" description="Basic and acidic residues" evidence="1">
    <location>
        <begin position="226"/>
        <end position="237"/>
    </location>
</feature>
<feature type="compositionally biased region" description="Basic and acidic residues" evidence="1">
    <location>
        <begin position="196"/>
        <end position="219"/>
    </location>
</feature>
<proteinExistence type="predicted"/>
<evidence type="ECO:0000256" key="1">
    <source>
        <dbReference type="SAM" id="MobiDB-lite"/>
    </source>
</evidence>
<organism evidence="2 3">
    <name type="scientific">Mycobacterium kubicae</name>
    <dbReference type="NCBI Taxonomy" id="120959"/>
    <lineage>
        <taxon>Bacteria</taxon>
        <taxon>Bacillati</taxon>
        <taxon>Actinomycetota</taxon>
        <taxon>Actinomycetes</taxon>
        <taxon>Mycobacteriales</taxon>
        <taxon>Mycobacteriaceae</taxon>
        <taxon>Mycobacterium</taxon>
        <taxon>Mycobacterium simiae complex</taxon>
    </lineage>
</organism>
<sequence>MTVPRNRFDETWHRLRDWTGGQSKSEMLAWQVIGAEGYTRIDPAHTHGGPDGGGDAMCERDGETWVMAAYFPLGQKTPATIKKKLLQDMKGAKAKGGVGIAFVTNQEITLAEREQWEQLDPDLKVHLFHLLKVTQILNEPQYARTREEFLDIVAGPPPMLIKASILGPAHAFTDDRVVLETFVKMYEQRIRKRSDKGHARVRAEREAKERAERERRERAAAAAAREAAEEAQQERLRELGPKRPWDLAGTPIPRMTDMLGQRPYYNLGQVQGRDSLMDDAKREELLYKTLGINPPTPPQPLDEAQITERVAAYRAGLEARWPACRDYLAGVAWPGLRFRIKNEARSFLNDVQVILTFHGARGVNFEDLEGFRIRQGSGPELAASGGPAVLYRTAGYAPAGPAVGLPNRMAAQRRRGPRSDGHVAAAKAASRVAK</sequence>
<accession>A0ABQ1BP32</accession>
<feature type="compositionally biased region" description="Low complexity" evidence="1">
    <location>
        <begin position="423"/>
        <end position="434"/>
    </location>
</feature>
<name>A0ABQ1BP32_9MYCO</name>
<feature type="region of interest" description="Disordered" evidence="1">
    <location>
        <begin position="194"/>
        <end position="237"/>
    </location>
</feature>
<protein>
    <recommendedName>
        <fullName evidence="4">Restriction endonuclease type IV Mrr domain-containing protein</fullName>
    </recommendedName>
</protein>
<dbReference type="Proteomes" id="UP000465306">
    <property type="component" value="Unassembled WGS sequence"/>
</dbReference>
<keyword evidence="3" id="KW-1185">Reference proteome</keyword>
<dbReference type="EMBL" id="BLKU01000003">
    <property type="protein sequence ID" value="GFG65402.1"/>
    <property type="molecule type" value="Genomic_DNA"/>
</dbReference>
<evidence type="ECO:0008006" key="4">
    <source>
        <dbReference type="Google" id="ProtNLM"/>
    </source>
</evidence>
<gene>
    <name evidence="2" type="ORF">MKUB_28920</name>
</gene>
<feature type="region of interest" description="Disordered" evidence="1">
    <location>
        <begin position="410"/>
        <end position="434"/>
    </location>
</feature>
<comment type="caution">
    <text evidence="2">The sequence shown here is derived from an EMBL/GenBank/DDBJ whole genome shotgun (WGS) entry which is preliminary data.</text>
</comment>
<reference evidence="2 3" key="1">
    <citation type="journal article" date="2019" name="Emerg. Microbes Infect.">
        <title>Comprehensive subspecies identification of 175 nontuberculous mycobacteria species based on 7547 genomic profiles.</title>
        <authorList>
            <person name="Matsumoto Y."/>
            <person name="Kinjo T."/>
            <person name="Motooka D."/>
            <person name="Nabeya D."/>
            <person name="Jung N."/>
            <person name="Uechi K."/>
            <person name="Horii T."/>
            <person name="Iida T."/>
            <person name="Fujita J."/>
            <person name="Nakamura S."/>
        </authorList>
    </citation>
    <scope>NUCLEOTIDE SEQUENCE [LARGE SCALE GENOMIC DNA]</scope>
    <source>
        <strain evidence="2 3">JCM 13573</strain>
    </source>
</reference>
<evidence type="ECO:0000313" key="3">
    <source>
        <dbReference type="Proteomes" id="UP000465306"/>
    </source>
</evidence>